<accession>A0A166AHY7</accession>
<comment type="caution">
    <text evidence="2">The sequence shown here is derived from an EMBL/GenBank/DDBJ whole genome shotgun (WGS) entry which is preliminary data.</text>
</comment>
<keyword evidence="3" id="KW-1185">Reference proteome</keyword>
<evidence type="ECO:0008006" key="4">
    <source>
        <dbReference type="Google" id="ProtNLM"/>
    </source>
</evidence>
<dbReference type="PATRIC" id="fig|989403.3.peg.445"/>
<evidence type="ECO:0000313" key="2">
    <source>
        <dbReference type="EMBL" id="KZL21137.1"/>
    </source>
</evidence>
<dbReference type="OrthoDB" id="7864318at2"/>
<organism evidence="2 3">
    <name type="scientific">Pseudovibrio axinellae</name>
    <dbReference type="NCBI Taxonomy" id="989403"/>
    <lineage>
        <taxon>Bacteria</taxon>
        <taxon>Pseudomonadati</taxon>
        <taxon>Pseudomonadota</taxon>
        <taxon>Alphaproteobacteria</taxon>
        <taxon>Hyphomicrobiales</taxon>
        <taxon>Stappiaceae</taxon>
        <taxon>Pseudovibrio</taxon>
    </lineage>
</organism>
<sequence length="297" mass="32651">MPRPVNRPRLSFIPAGVFEDRRLKPRDIQVLGVLCCSTDGNGVTYRSQVKIARQLEIARSTVQKSIGNLAKAGWLRVMAGIRPDGGSCSHTYRVMRALKEEEEEQGDLIEDAPHTAHVNELKASNENRQALPPQIGTYKNESLKPKEEEDKAAASGSLCENTSPLSQAPTIADRAGQRFVEGCSRFLKSLGLDPTTAQVRGGLNPVWGWLIHGCDLEKDVKPTIAHVLGRAPEQPRSLNYFTRAILAAKRSREELGKIEGRFIPDGSKAKAARARDLDRSAERCRAAITKVFGEGYA</sequence>
<dbReference type="STRING" id="989403.SAMN05421798_10525"/>
<dbReference type="Proteomes" id="UP000076577">
    <property type="component" value="Unassembled WGS sequence"/>
</dbReference>
<feature type="region of interest" description="Disordered" evidence="1">
    <location>
        <begin position="126"/>
        <end position="166"/>
    </location>
</feature>
<evidence type="ECO:0000256" key="1">
    <source>
        <dbReference type="SAM" id="MobiDB-lite"/>
    </source>
</evidence>
<reference evidence="2 3" key="1">
    <citation type="journal article" date="2016" name="Front. Microbiol.">
        <title>Comparative Genomic Analysis Reveals a Diverse Repertoire of Genes Involved in Prokaryote-Eukaryote Interactions within the Pseudovibrio Genus.</title>
        <authorList>
            <person name="Romano S."/>
            <person name="Fernandez-Guerra A."/>
            <person name="Reen F.J."/>
            <person name="Glockner F.O."/>
            <person name="Crowley S.P."/>
            <person name="O'Sullivan O."/>
            <person name="Cotter P.D."/>
            <person name="Adams C."/>
            <person name="Dobson A.D."/>
            <person name="O'Gara F."/>
        </authorList>
    </citation>
    <scope>NUCLEOTIDE SEQUENCE [LARGE SCALE GENOMIC DNA]</scope>
    <source>
        <strain evidence="2 3">Ad2</strain>
    </source>
</reference>
<gene>
    <name evidence="2" type="ORF">PsAD2_00421</name>
</gene>
<dbReference type="RefSeq" id="WP_068001485.1">
    <property type="nucleotide sequence ID" value="NZ_FOFM01000005.1"/>
</dbReference>
<name>A0A166AHY7_9HYPH</name>
<protein>
    <recommendedName>
        <fullName evidence="4">MarR family protein</fullName>
    </recommendedName>
</protein>
<dbReference type="AlphaFoldDB" id="A0A166AHY7"/>
<dbReference type="EMBL" id="LMCB01000004">
    <property type="protein sequence ID" value="KZL21137.1"/>
    <property type="molecule type" value="Genomic_DNA"/>
</dbReference>
<feature type="compositionally biased region" description="Basic and acidic residues" evidence="1">
    <location>
        <begin position="141"/>
        <end position="152"/>
    </location>
</feature>
<proteinExistence type="predicted"/>
<dbReference type="Pfam" id="PF13730">
    <property type="entry name" value="HTH_36"/>
    <property type="match status" value="1"/>
</dbReference>
<evidence type="ECO:0000313" key="3">
    <source>
        <dbReference type="Proteomes" id="UP000076577"/>
    </source>
</evidence>